<dbReference type="Gene3D" id="2.40.10.10">
    <property type="entry name" value="Trypsin-like serine proteases"/>
    <property type="match status" value="3"/>
</dbReference>
<dbReference type="InterPro" id="IPR043504">
    <property type="entry name" value="Peptidase_S1_PA_chymotrypsin"/>
</dbReference>
<dbReference type="GeneTree" id="ENSGT01050000244883"/>
<dbReference type="EC" id="3.4.21.4" evidence="7"/>
<evidence type="ECO:0000256" key="4">
    <source>
        <dbReference type="ARBA" id="ARBA00022825"/>
    </source>
</evidence>
<evidence type="ECO:0000313" key="11">
    <source>
        <dbReference type="Proteomes" id="UP000314980"/>
    </source>
</evidence>
<reference evidence="10" key="3">
    <citation type="submission" date="2025-09" db="UniProtKB">
        <authorList>
            <consortium name="Ensembl"/>
        </authorList>
    </citation>
    <scope>IDENTIFICATION</scope>
</reference>
<comment type="subcellular location">
    <subcellularLocation>
        <location evidence="1">Secreted</location>
        <location evidence="1">Extracellular space</location>
    </subcellularLocation>
</comment>
<keyword evidence="11" id="KW-1185">Reference proteome</keyword>
<dbReference type="Proteomes" id="UP000314980">
    <property type="component" value="Unassembled WGS sequence"/>
</dbReference>
<evidence type="ECO:0000256" key="8">
    <source>
        <dbReference type="RuleBase" id="RU363034"/>
    </source>
</evidence>
<reference evidence="10" key="2">
    <citation type="submission" date="2025-08" db="UniProtKB">
        <authorList>
            <consortium name="Ensembl"/>
        </authorList>
    </citation>
    <scope>IDENTIFICATION</scope>
</reference>
<proteinExistence type="predicted"/>
<dbReference type="GO" id="GO:0004252">
    <property type="term" value="F:serine-type endopeptidase activity"/>
    <property type="evidence" value="ECO:0007669"/>
    <property type="project" value="UniProtKB-EC"/>
</dbReference>
<evidence type="ECO:0000259" key="9">
    <source>
        <dbReference type="PROSITE" id="PS50240"/>
    </source>
</evidence>
<sequence>MTWLVVDKIVGGYECTPHSQPHQVFLNSGYHFCGGALLSENWVVSAAHCYMSNDIMLIKLSKPATLNWYVQPVALPTSCAPVGTIQTLIPDTILQCVDIFILPDDYCFYLGMTDHTIFCAGHPEGGKESCPVLILSPSQGDSGSPLVCNGELQGVVSWAQRCYNMNGRGIYSKVTFHSIN</sequence>
<dbReference type="FunFam" id="2.40.10.10:FF:000166">
    <property type="entry name" value="Trypsin"/>
    <property type="match status" value="1"/>
</dbReference>
<keyword evidence="3 8" id="KW-0378">Hydrolase</keyword>
<dbReference type="InterPro" id="IPR018114">
    <property type="entry name" value="TRYPSIN_HIS"/>
</dbReference>
<dbReference type="GO" id="GO:0006508">
    <property type="term" value="P:proteolysis"/>
    <property type="evidence" value="ECO:0007669"/>
    <property type="project" value="UniProtKB-KW"/>
</dbReference>
<evidence type="ECO:0000256" key="1">
    <source>
        <dbReference type="ARBA" id="ARBA00004239"/>
    </source>
</evidence>
<dbReference type="InterPro" id="IPR001254">
    <property type="entry name" value="Trypsin_dom"/>
</dbReference>
<reference evidence="11" key="1">
    <citation type="submission" date="2015-09" db="EMBL/GenBank/DDBJ databases">
        <authorList>
            <person name="Sai Rama Sridatta P."/>
        </authorList>
    </citation>
    <scope>NUCLEOTIDE SEQUENCE [LARGE SCALE GENOMIC DNA]</scope>
</reference>
<evidence type="ECO:0000256" key="6">
    <source>
        <dbReference type="ARBA" id="ARBA00036320"/>
    </source>
</evidence>
<dbReference type="PRINTS" id="PR00722">
    <property type="entry name" value="CHYMOTRYPSIN"/>
</dbReference>
<evidence type="ECO:0000313" key="10">
    <source>
        <dbReference type="Ensembl" id="ENSLCAP00010000130.1"/>
    </source>
</evidence>
<dbReference type="GO" id="GO:0005615">
    <property type="term" value="C:extracellular space"/>
    <property type="evidence" value="ECO:0007669"/>
    <property type="project" value="TreeGrafter"/>
</dbReference>
<dbReference type="CDD" id="cd00190">
    <property type="entry name" value="Tryp_SPc"/>
    <property type="match status" value="1"/>
</dbReference>
<comment type="catalytic activity">
    <reaction evidence="6">
        <text>Preferential cleavage: Arg-|-Xaa, Lys-|-Xaa.</text>
        <dbReference type="EC" id="3.4.21.4"/>
    </reaction>
</comment>
<dbReference type="InterPro" id="IPR001314">
    <property type="entry name" value="Peptidase_S1A"/>
</dbReference>
<evidence type="ECO:0000256" key="5">
    <source>
        <dbReference type="ARBA" id="ARBA00023157"/>
    </source>
</evidence>
<keyword evidence="4 8" id="KW-0720">Serine protease</keyword>
<dbReference type="PROSITE" id="PS00134">
    <property type="entry name" value="TRYPSIN_HIS"/>
    <property type="match status" value="1"/>
</dbReference>
<dbReference type="Ensembl" id="ENSLCAT00010000148.1">
    <property type="protein sequence ID" value="ENSLCAP00010000130.1"/>
    <property type="gene ID" value="ENSLCAG00010000092.1"/>
</dbReference>
<dbReference type="AlphaFoldDB" id="A0A4W6BPV0"/>
<accession>A0A4W6BPV0</accession>
<dbReference type="InterPro" id="IPR033116">
    <property type="entry name" value="TRYPSIN_SER"/>
</dbReference>
<protein>
    <recommendedName>
        <fullName evidence="7">trypsin</fullName>
        <ecNumber evidence="7">3.4.21.4</ecNumber>
    </recommendedName>
</protein>
<dbReference type="InterPro" id="IPR009003">
    <property type="entry name" value="Peptidase_S1_PA"/>
</dbReference>
<dbReference type="SUPFAM" id="SSF50494">
    <property type="entry name" value="Trypsin-like serine proteases"/>
    <property type="match status" value="1"/>
</dbReference>
<feature type="domain" description="Peptidase S1" evidence="9">
    <location>
        <begin position="9"/>
        <end position="180"/>
    </location>
</feature>
<dbReference type="PANTHER" id="PTHR24264">
    <property type="entry name" value="TRYPSIN-RELATED"/>
    <property type="match status" value="1"/>
</dbReference>
<evidence type="ECO:0000256" key="7">
    <source>
        <dbReference type="ARBA" id="ARBA00038868"/>
    </source>
</evidence>
<keyword evidence="5" id="KW-1015">Disulfide bond</keyword>
<dbReference type="InterPro" id="IPR050127">
    <property type="entry name" value="Serine_Proteases_S1"/>
</dbReference>
<dbReference type="Pfam" id="PF00089">
    <property type="entry name" value="Trypsin"/>
    <property type="match status" value="2"/>
</dbReference>
<organism evidence="10 11">
    <name type="scientific">Lates calcarifer</name>
    <name type="common">Barramundi</name>
    <name type="synonym">Holocentrus calcarifer</name>
    <dbReference type="NCBI Taxonomy" id="8187"/>
    <lineage>
        <taxon>Eukaryota</taxon>
        <taxon>Metazoa</taxon>
        <taxon>Chordata</taxon>
        <taxon>Craniata</taxon>
        <taxon>Vertebrata</taxon>
        <taxon>Euteleostomi</taxon>
        <taxon>Actinopterygii</taxon>
        <taxon>Neopterygii</taxon>
        <taxon>Teleostei</taxon>
        <taxon>Neoteleostei</taxon>
        <taxon>Acanthomorphata</taxon>
        <taxon>Carangaria</taxon>
        <taxon>Carangaria incertae sedis</taxon>
        <taxon>Centropomidae</taxon>
        <taxon>Lates</taxon>
    </lineage>
</organism>
<dbReference type="PROSITE" id="PS00135">
    <property type="entry name" value="TRYPSIN_SER"/>
    <property type="match status" value="1"/>
</dbReference>
<dbReference type="PANTHER" id="PTHR24264:SF6">
    <property type="entry name" value="TRYPSINOGEN 1A-RELATED"/>
    <property type="match status" value="1"/>
</dbReference>
<dbReference type="PROSITE" id="PS50240">
    <property type="entry name" value="TRYPSIN_DOM"/>
    <property type="match status" value="1"/>
</dbReference>
<dbReference type="SMART" id="SM00020">
    <property type="entry name" value="Tryp_SPc"/>
    <property type="match status" value="1"/>
</dbReference>
<name>A0A4W6BPV0_LATCA</name>
<keyword evidence="2 8" id="KW-0645">Protease</keyword>
<evidence type="ECO:0000256" key="3">
    <source>
        <dbReference type="ARBA" id="ARBA00022801"/>
    </source>
</evidence>
<evidence type="ECO:0000256" key="2">
    <source>
        <dbReference type="ARBA" id="ARBA00022670"/>
    </source>
</evidence>